<proteinExistence type="predicted"/>
<keyword evidence="3" id="KW-1185">Reference proteome</keyword>
<reference evidence="2 3" key="1">
    <citation type="submission" date="2017-12" db="EMBL/GenBank/DDBJ databases">
        <title>Comparative genomics of Botrytis spp.</title>
        <authorList>
            <person name="Valero-Jimenez C.A."/>
            <person name="Tapia P."/>
            <person name="Veloso J."/>
            <person name="Silva-Moreno E."/>
            <person name="Staats M."/>
            <person name="Valdes J.H."/>
            <person name="Van Kan J.A.L."/>
        </authorList>
    </citation>
    <scope>NUCLEOTIDE SEQUENCE [LARGE SCALE GENOMIC DNA]</scope>
    <source>
        <strain evidence="2 3">MUCL3349</strain>
    </source>
</reference>
<organism evidence="2 3">
    <name type="scientific">Botrytis porri</name>
    <dbReference type="NCBI Taxonomy" id="87229"/>
    <lineage>
        <taxon>Eukaryota</taxon>
        <taxon>Fungi</taxon>
        <taxon>Dikarya</taxon>
        <taxon>Ascomycota</taxon>
        <taxon>Pezizomycotina</taxon>
        <taxon>Leotiomycetes</taxon>
        <taxon>Helotiales</taxon>
        <taxon>Sclerotiniaceae</taxon>
        <taxon>Botrytis</taxon>
    </lineage>
</organism>
<protein>
    <recommendedName>
        <fullName evidence="4">SMP-30/Gluconolactonase/LRE-like region domain-containing protein</fullName>
    </recommendedName>
</protein>
<evidence type="ECO:0000256" key="1">
    <source>
        <dbReference type="SAM" id="MobiDB-lite"/>
    </source>
</evidence>
<dbReference type="AlphaFoldDB" id="A0A4Z1KYU4"/>
<dbReference type="SUPFAM" id="SSF63829">
    <property type="entry name" value="Calcium-dependent phosphotriesterase"/>
    <property type="match status" value="1"/>
</dbReference>
<dbReference type="EMBL" id="PQXO01000097">
    <property type="protein sequence ID" value="TGO89697.1"/>
    <property type="molecule type" value="Genomic_DNA"/>
</dbReference>
<evidence type="ECO:0000313" key="2">
    <source>
        <dbReference type="EMBL" id="TGO89697.1"/>
    </source>
</evidence>
<dbReference type="Proteomes" id="UP000297280">
    <property type="component" value="Unassembled WGS sequence"/>
</dbReference>
<evidence type="ECO:0008006" key="4">
    <source>
        <dbReference type="Google" id="ProtNLM"/>
    </source>
</evidence>
<sequence>MAASPGDLTEPFALTPSTGGSTIDGDGNVYVSDNNLLAIWKVTPDGYASILVQDDALITTDLMWVTSDKKLLLPASQMRPGRNGLMAEEPNNIFSYPIDASPSPIDHT</sequence>
<comment type="caution">
    <text evidence="2">The sequence shown here is derived from an EMBL/GenBank/DDBJ whole genome shotgun (WGS) entry which is preliminary data.</text>
</comment>
<dbReference type="InterPro" id="IPR011042">
    <property type="entry name" value="6-blade_b-propeller_TolB-like"/>
</dbReference>
<gene>
    <name evidence="2" type="ORF">BPOR_0097g00010</name>
</gene>
<evidence type="ECO:0000313" key="3">
    <source>
        <dbReference type="Proteomes" id="UP000297280"/>
    </source>
</evidence>
<name>A0A4Z1KYU4_9HELO</name>
<accession>A0A4Z1KYU4</accession>
<feature type="region of interest" description="Disordered" evidence="1">
    <location>
        <begin position="1"/>
        <end position="25"/>
    </location>
</feature>
<dbReference type="Gene3D" id="2.120.10.30">
    <property type="entry name" value="TolB, C-terminal domain"/>
    <property type="match status" value="1"/>
</dbReference>